<dbReference type="PANTHER" id="PTHR43389">
    <property type="entry name" value="V-TYPE PROTON ATPASE SUBUNIT B"/>
    <property type="match status" value="1"/>
</dbReference>
<reference evidence="5" key="1">
    <citation type="submission" date="2013-08" db="EMBL/GenBank/DDBJ databases">
        <authorList>
            <person name="Mendez C."/>
            <person name="Richter M."/>
            <person name="Ferrer M."/>
            <person name="Sanchez J."/>
        </authorList>
    </citation>
    <scope>NUCLEOTIDE SEQUENCE</scope>
</reference>
<dbReference type="InterPro" id="IPR000194">
    <property type="entry name" value="ATPase_F1/V1/A1_a/bsu_nucl-bd"/>
</dbReference>
<keyword evidence="2" id="KW-0406">Ion transport</keyword>
<dbReference type="InterPro" id="IPR022879">
    <property type="entry name" value="V-ATPase_su_B/beta"/>
</dbReference>
<dbReference type="PANTHER" id="PTHR43389:SF4">
    <property type="entry name" value="V-TYPE PROTON ATPASE SUBUNIT B"/>
    <property type="match status" value="1"/>
</dbReference>
<evidence type="ECO:0000259" key="4">
    <source>
        <dbReference type="Pfam" id="PF02874"/>
    </source>
</evidence>
<name>T1AJE8_9ZZZZ</name>
<evidence type="ECO:0000256" key="1">
    <source>
        <dbReference type="ARBA" id="ARBA00022448"/>
    </source>
</evidence>
<dbReference type="AlphaFoldDB" id="T1AJE8"/>
<dbReference type="GO" id="GO:0046034">
    <property type="term" value="P:ATP metabolic process"/>
    <property type="evidence" value="ECO:0007669"/>
    <property type="project" value="InterPro"/>
</dbReference>
<evidence type="ECO:0000259" key="3">
    <source>
        <dbReference type="Pfam" id="PF00006"/>
    </source>
</evidence>
<gene>
    <name evidence="5" type="ORF">B1B_08807</name>
</gene>
<dbReference type="CDD" id="cd18118">
    <property type="entry name" value="ATP-synt_V_A-type_beta_N"/>
    <property type="match status" value="1"/>
</dbReference>
<dbReference type="EMBL" id="AUZY01005773">
    <property type="protein sequence ID" value="EQD57432.1"/>
    <property type="molecule type" value="Genomic_DNA"/>
</dbReference>
<keyword evidence="1" id="KW-0813">Transport</keyword>
<sequence>MLDGVKDAAYNEMVEISLEDGRTISGQVLDSKDGLAVVQAFGSTGGMSKHGTKVRFMGETAKLEVSTDMLGRVFNGIGEPKDGGPDVVGDETLDINGSAINPTARDEPKEFIQTGISTIDGMNTLVRGQKLPIFSAAGLPHNRVAAQIARQAKLPNKSEEFSIVFGGIGINSEEA</sequence>
<organism evidence="5">
    <name type="scientific">mine drainage metagenome</name>
    <dbReference type="NCBI Taxonomy" id="410659"/>
    <lineage>
        <taxon>unclassified sequences</taxon>
        <taxon>metagenomes</taxon>
        <taxon>ecological metagenomes</taxon>
    </lineage>
</organism>
<evidence type="ECO:0000256" key="2">
    <source>
        <dbReference type="ARBA" id="ARBA00023065"/>
    </source>
</evidence>
<feature type="domain" description="ATPase F1/V1/A1 complex alpha/beta subunit nucleotide-binding" evidence="3">
    <location>
        <begin position="115"/>
        <end position="174"/>
    </location>
</feature>
<dbReference type="Pfam" id="PF00006">
    <property type="entry name" value="ATP-synt_ab"/>
    <property type="match status" value="1"/>
</dbReference>
<dbReference type="InterPro" id="IPR004100">
    <property type="entry name" value="ATPase_F1/V1/A1_a/bsu_N"/>
</dbReference>
<proteinExistence type="predicted"/>
<dbReference type="InterPro" id="IPR027417">
    <property type="entry name" value="P-loop_NTPase"/>
</dbReference>
<dbReference type="Gene3D" id="3.40.50.12240">
    <property type="match status" value="1"/>
</dbReference>
<protein>
    <submittedName>
        <fullName evidence="5">V-type ATP synthase subunit B</fullName>
    </submittedName>
</protein>
<dbReference type="GO" id="GO:1902600">
    <property type="term" value="P:proton transmembrane transport"/>
    <property type="evidence" value="ECO:0007669"/>
    <property type="project" value="InterPro"/>
</dbReference>
<reference evidence="5" key="2">
    <citation type="journal article" date="2014" name="ISME J.">
        <title>Microbial stratification in low pH oxic and suboxic macroscopic growths along an acid mine drainage.</title>
        <authorList>
            <person name="Mendez-Garcia C."/>
            <person name="Mesa V."/>
            <person name="Sprenger R.R."/>
            <person name="Richter M."/>
            <person name="Diez M.S."/>
            <person name="Solano J."/>
            <person name="Bargiela R."/>
            <person name="Golyshina O.V."/>
            <person name="Manteca A."/>
            <person name="Ramos J.L."/>
            <person name="Gallego J.R."/>
            <person name="Llorente I."/>
            <person name="Martins Dos Santos V.A."/>
            <person name="Jensen O.N."/>
            <person name="Pelaez A.I."/>
            <person name="Sanchez J."/>
            <person name="Ferrer M."/>
        </authorList>
    </citation>
    <scope>NUCLEOTIDE SEQUENCE</scope>
</reference>
<dbReference type="SUPFAM" id="SSF52540">
    <property type="entry name" value="P-loop containing nucleoside triphosphate hydrolases"/>
    <property type="match status" value="1"/>
</dbReference>
<feature type="non-terminal residue" evidence="5">
    <location>
        <position position="175"/>
    </location>
</feature>
<dbReference type="Pfam" id="PF02874">
    <property type="entry name" value="ATP-synt_ab_N"/>
    <property type="match status" value="1"/>
</dbReference>
<feature type="domain" description="ATPase F1/V1/A1 complex alpha/beta subunit N-terminal" evidence="4">
    <location>
        <begin position="4"/>
        <end position="58"/>
    </location>
</feature>
<accession>T1AJE8</accession>
<evidence type="ECO:0000313" key="5">
    <source>
        <dbReference type="EMBL" id="EQD57432.1"/>
    </source>
</evidence>
<dbReference type="GO" id="GO:0005524">
    <property type="term" value="F:ATP binding"/>
    <property type="evidence" value="ECO:0007669"/>
    <property type="project" value="InterPro"/>
</dbReference>
<comment type="caution">
    <text evidence="5">The sequence shown here is derived from an EMBL/GenBank/DDBJ whole genome shotgun (WGS) entry which is preliminary data.</text>
</comment>